<feature type="non-terminal residue" evidence="2">
    <location>
        <position position="62"/>
    </location>
</feature>
<dbReference type="EMBL" id="HACG01050712">
    <property type="protein sequence ID" value="CEK97577.1"/>
    <property type="molecule type" value="Transcribed_RNA"/>
</dbReference>
<protein>
    <submittedName>
        <fullName evidence="2">Uncharacterized protein</fullName>
    </submittedName>
</protein>
<evidence type="ECO:0000313" key="2">
    <source>
        <dbReference type="EMBL" id="CEK97577.1"/>
    </source>
</evidence>
<accession>A0A0B7BXD1</accession>
<gene>
    <name evidence="2" type="primary">ORF216247</name>
</gene>
<feature type="compositionally biased region" description="Low complexity" evidence="1">
    <location>
        <begin position="29"/>
        <end position="38"/>
    </location>
</feature>
<feature type="region of interest" description="Disordered" evidence="1">
    <location>
        <begin position="27"/>
        <end position="62"/>
    </location>
</feature>
<evidence type="ECO:0000256" key="1">
    <source>
        <dbReference type="SAM" id="MobiDB-lite"/>
    </source>
</evidence>
<organism evidence="2">
    <name type="scientific">Arion vulgaris</name>
    <dbReference type="NCBI Taxonomy" id="1028688"/>
    <lineage>
        <taxon>Eukaryota</taxon>
        <taxon>Metazoa</taxon>
        <taxon>Spiralia</taxon>
        <taxon>Lophotrochozoa</taxon>
        <taxon>Mollusca</taxon>
        <taxon>Gastropoda</taxon>
        <taxon>Heterobranchia</taxon>
        <taxon>Euthyneura</taxon>
        <taxon>Panpulmonata</taxon>
        <taxon>Eupulmonata</taxon>
        <taxon>Stylommatophora</taxon>
        <taxon>Helicina</taxon>
        <taxon>Arionoidea</taxon>
        <taxon>Arionidae</taxon>
        <taxon>Arion</taxon>
    </lineage>
</organism>
<dbReference type="AlphaFoldDB" id="A0A0B7BXD1"/>
<reference evidence="2" key="1">
    <citation type="submission" date="2014-12" db="EMBL/GenBank/DDBJ databases">
        <title>Insight into the proteome of Arion vulgaris.</title>
        <authorList>
            <person name="Aradska J."/>
            <person name="Bulat T."/>
            <person name="Smidak R."/>
            <person name="Sarate P."/>
            <person name="Gangsoo J."/>
            <person name="Sialana F."/>
            <person name="Bilban M."/>
            <person name="Lubec G."/>
        </authorList>
    </citation>
    <scope>NUCLEOTIDE SEQUENCE</scope>
    <source>
        <tissue evidence="2">Skin</tissue>
    </source>
</reference>
<name>A0A0B7BXD1_9EUPU</name>
<proteinExistence type="predicted"/>
<sequence>MTRVKLQDSEDTNLVSLDIPNFEENTAYSKSSSKSVVTDSEEEEIIANKDTQIKQQMEYPDG</sequence>